<keyword evidence="5 7" id="KW-0408">Iron</keyword>
<dbReference type="AlphaFoldDB" id="A0A319F0Y3"/>
<keyword evidence="8" id="KW-0812">Transmembrane</keyword>
<reference evidence="9 10" key="1">
    <citation type="submission" date="2018-02" db="EMBL/GenBank/DDBJ databases">
        <title>The genomes of Aspergillus section Nigri reveals drivers in fungal speciation.</title>
        <authorList>
            <consortium name="DOE Joint Genome Institute"/>
            <person name="Vesth T.C."/>
            <person name="Nybo J."/>
            <person name="Theobald S."/>
            <person name="Brandl J."/>
            <person name="Frisvad J.C."/>
            <person name="Nielsen K.F."/>
            <person name="Lyhne E.K."/>
            <person name="Kogle M.E."/>
            <person name="Kuo A."/>
            <person name="Riley R."/>
            <person name="Clum A."/>
            <person name="Nolan M."/>
            <person name="Lipzen A."/>
            <person name="Salamov A."/>
            <person name="Henrissat B."/>
            <person name="Wiebenga A."/>
            <person name="De vries R.P."/>
            <person name="Grigoriev I.V."/>
            <person name="Mortensen U.H."/>
            <person name="Andersen M.R."/>
            <person name="Baker S.E."/>
        </authorList>
    </citation>
    <scope>NUCLEOTIDE SEQUENCE [LARGE SCALE GENOMIC DNA]</scope>
    <source>
        <strain evidence="9 10">CBS 121057</strain>
    </source>
</reference>
<dbReference type="Pfam" id="PF00067">
    <property type="entry name" value="p450"/>
    <property type="match status" value="1"/>
</dbReference>
<comment type="cofactor">
    <cofactor evidence="1 7">
        <name>heme</name>
        <dbReference type="ChEBI" id="CHEBI:30413"/>
    </cofactor>
</comment>
<evidence type="ECO:0000256" key="7">
    <source>
        <dbReference type="PIRSR" id="PIRSR602401-1"/>
    </source>
</evidence>
<dbReference type="InterPro" id="IPR036396">
    <property type="entry name" value="Cyt_P450_sf"/>
</dbReference>
<dbReference type="PANTHER" id="PTHR24305:SF187">
    <property type="entry name" value="P450, PUTATIVE (EUROFUNG)-RELATED"/>
    <property type="match status" value="1"/>
</dbReference>
<feature type="binding site" description="axial binding residue" evidence="7">
    <location>
        <position position="491"/>
    </location>
    <ligand>
        <name>heme</name>
        <dbReference type="ChEBI" id="CHEBI:30413"/>
    </ligand>
    <ligandPart>
        <name>Fe</name>
        <dbReference type="ChEBI" id="CHEBI:18248"/>
    </ligandPart>
</feature>
<dbReference type="EMBL" id="KZ826318">
    <property type="protein sequence ID" value="PYI11324.1"/>
    <property type="molecule type" value="Genomic_DNA"/>
</dbReference>
<dbReference type="PRINTS" id="PR00463">
    <property type="entry name" value="EP450I"/>
</dbReference>
<dbReference type="PANTHER" id="PTHR24305">
    <property type="entry name" value="CYTOCHROME P450"/>
    <property type="match status" value="1"/>
</dbReference>
<keyword evidence="4" id="KW-0560">Oxidoreductase</keyword>
<dbReference type="CDD" id="cd11061">
    <property type="entry name" value="CYP67-like"/>
    <property type="match status" value="1"/>
</dbReference>
<feature type="transmembrane region" description="Helical" evidence="8">
    <location>
        <begin position="62"/>
        <end position="85"/>
    </location>
</feature>
<evidence type="ECO:0000256" key="8">
    <source>
        <dbReference type="SAM" id="Phobius"/>
    </source>
</evidence>
<sequence length="551" mass="61901">MAHALPPTWLIPSILGISTHLGFFIHSDIEKHAVFIANCFVFWPALGLALIVILGYRDAAQWVGTAVLSYEASLLISIAVYRYFFHALGGFPGPRLARISALWSFKSAAVEAKWHVRVKELHGEYGDVVRIKPREISINDPAAIKDIYGVGATCVKGPFYDLMYPHRSLQMARDRGYHSKRRRLWDRGFSSKGLFHMLSLAGYEPYILEHCRVLVTLISSRGTQAQEATELIDDFAWDSMGILAFGKSFNMLHGSPPKMLKMMREIGRGASLLVCASWVVIFLRNMVGVRYATEKWLEWCAQEVEERRKRGGELARRDLFSYLIEDTTSDNDHTPTGTDGDLVRDSELAMAAGSDTTASTLSALLYLLAQHPDKQQRLRQEMESAVPADEEPSHAALIGKPYLEGCINEGLRLYPAVLSGLQRETGPEGLRTAGVYIPPQTIVSVPTYTIHRDPRNFGSPDEFIPERWSSQPELVIRKEALIPFSTGTYSCAGRPFAMMEMRLWVFTMVRHFDIQFPPGEGKESLDTLGGTGAQDCFTTHIPRYHLVFKKR</sequence>
<dbReference type="GO" id="GO:0020037">
    <property type="term" value="F:heme binding"/>
    <property type="evidence" value="ECO:0007669"/>
    <property type="project" value="InterPro"/>
</dbReference>
<evidence type="ECO:0000256" key="5">
    <source>
        <dbReference type="ARBA" id="ARBA00023004"/>
    </source>
</evidence>
<dbReference type="InterPro" id="IPR001128">
    <property type="entry name" value="Cyt_P450"/>
</dbReference>
<feature type="transmembrane region" description="Helical" evidence="8">
    <location>
        <begin position="6"/>
        <end position="26"/>
    </location>
</feature>
<keyword evidence="8" id="KW-0472">Membrane</keyword>
<keyword evidence="3 7" id="KW-0479">Metal-binding</keyword>
<evidence type="ECO:0000256" key="6">
    <source>
        <dbReference type="ARBA" id="ARBA00023033"/>
    </source>
</evidence>
<dbReference type="OrthoDB" id="6692864at2759"/>
<dbReference type="VEuPathDB" id="FungiDB:BO78DRAFT_358877"/>
<dbReference type="GO" id="GO:0004497">
    <property type="term" value="F:monooxygenase activity"/>
    <property type="evidence" value="ECO:0007669"/>
    <property type="project" value="UniProtKB-KW"/>
</dbReference>
<keyword evidence="10" id="KW-1185">Reference proteome</keyword>
<keyword evidence="6" id="KW-0503">Monooxygenase</keyword>
<dbReference type="GO" id="GO:0016705">
    <property type="term" value="F:oxidoreductase activity, acting on paired donors, with incorporation or reduction of molecular oxygen"/>
    <property type="evidence" value="ECO:0007669"/>
    <property type="project" value="InterPro"/>
</dbReference>
<organism evidence="9 10">
    <name type="scientific">Aspergillus sclerotiicarbonarius (strain CBS 121057 / IBT 28362)</name>
    <dbReference type="NCBI Taxonomy" id="1448318"/>
    <lineage>
        <taxon>Eukaryota</taxon>
        <taxon>Fungi</taxon>
        <taxon>Dikarya</taxon>
        <taxon>Ascomycota</taxon>
        <taxon>Pezizomycotina</taxon>
        <taxon>Eurotiomycetes</taxon>
        <taxon>Eurotiomycetidae</taxon>
        <taxon>Eurotiales</taxon>
        <taxon>Aspergillaceae</taxon>
        <taxon>Aspergillus</taxon>
        <taxon>Aspergillus subgen. Circumdati</taxon>
    </lineage>
</organism>
<dbReference type="InterPro" id="IPR002401">
    <property type="entry name" value="Cyt_P450_E_grp-I"/>
</dbReference>
<name>A0A319F0Y3_ASPSB</name>
<evidence type="ECO:0000313" key="10">
    <source>
        <dbReference type="Proteomes" id="UP000248423"/>
    </source>
</evidence>
<evidence type="ECO:0000256" key="3">
    <source>
        <dbReference type="ARBA" id="ARBA00022723"/>
    </source>
</evidence>
<proteinExistence type="inferred from homology"/>
<feature type="transmembrane region" description="Helical" evidence="8">
    <location>
        <begin position="33"/>
        <end position="56"/>
    </location>
</feature>
<gene>
    <name evidence="9" type="ORF">BO78DRAFT_358877</name>
</gene>
<evidence type="ECO:0000256" key="4">
    <source>
        <dbReference type="ARBA" id="ARBA00023002"/>
    </source>
</evidence>
<accession>A0A319F0Y3</accession>
<dbReference type="GO" id="GO:0005506">
    <property type="term" value="F:iron ion binding"/>
    <property type="evidence" value="ECO:0007669"/>
    <property type="project" value="InterPro"/>
</dbReference>
<dbReference type="Gene3D" id="1.10.630.10">
    <property type="entry name" value="Cytochrome P450"/>
    <property type="match status" value="1"/>
</dbReference>
<evidence type="ECO:0000256" key="1">
    <source>
        <dbReference type="ARBA" id="ARBA00001971"/>
    </source>
</evidence>
<protein>
    <submittedName>
        <fullName evidence="9">Cytochrome P450</fullName>
    </submittedName>
</protein>
<dbReference type="PRINTS" id="PR00385">
    <property type="entry name" value="P450"/>
</dbReference>
<evidence type="ECO:0000256" key="2">
    <source>
        <dbReference type="ARBA" id="ARBA00010617"/>
    </source>
</evidence>
<dbReference type="STRING" id="1448318.A0A319F0Y3"/>
<keyword evidence="8" id="KW-1133">Transmembrane helix</keyword>
<keyword evidence="7" id="KW-0349">Heme</keyword>
<comment type="similarity">
    <text evidence="2">Belongs to the cytochrome P450 family.</text>
</comment>
<dbReference type="SUPFAM" id="SSF48264">
    <property type="entry name" value="Cytochrome P450"/>
    <property type="match status" value="1"/>
</dbReference>
<dbReference type="Proteomes" id="UP000248423">
    <property type="component" value="Unassembled WGS sequence"/>
</dbReference>
<evidence type="ECO:0000313" key="9">
    <source>
        <dbReference type="EMBL" id="PYI11324.1"/>
    </source>
</evidence>
<dbReference type="InterPro" id="IPR050121">
    <property type="entry name" value="Cytochrome_P450_monoxygenase"/>
</dbReference>